<dbReference type="AlphaFoldDB" id="A0A8R2B4Y5"/>
<organism evidence="1 2">
    <name type="scientific">Acyrthosiphon pisum</name>
    <name type="common">Pea aphid</name>
    <dbReference type="NCBI Taxonomy" id="7029"/>
    <lineage>
        <taxon>Eukaryota</taxon>
        <taxon>Metazoa</taxon>
        <taxon>Ecdysozoa</taxon>
        <taxon>Arthropoda</taxon>
        <taxon>Hexapoda</taxon>
        <taxon>Insecta</taxon>
        <taxon>Pterygota</taxon>
        <taxon>Neoptera</taxon>
        <taxon>Paraneoptera</taxon>
        <taxon>Hemiptera</taxon>
        <taxon>Sternorrhyncha</taxon>
        <taxon>Aphidomorpha</taxon>
        <taxon>Aphidoidea</taxon>
        <taxon>Aphididae</taxon>
        <taxon>Macrosiphini</taxon>
        <taxon>Acyrthosiphon</taxon>
    </lineage>
</organism>
<protein>
    <submittedName>
        <fullName evidence="1">Uncharacterized protein</fullName>
    </submittedName>
</protein>
<dbReference type="RefSeq" id="XP_008181917.1">
    <property type="nucleotide sequence ID" value="XM_008183695.1"/>
</dbReference>
<keyword evidence="2" id="KW-1185">Reference proteome</keyword>
<evidence type="ECO:0000313" key="2">
    <source>
        <dbReference type="Proteomes" id="UP000007819"/>
    </source>
</evidence>
<proteinExistence type="predicted"/>
<dbReference type="KEGG" id="api:103309097"/>
<dbReference type="Proteomes" id="UP000007819">
    <property type="component" value="Unassembled WGS sequence"/>
</dbReference>
<name>A0A8R2B4Y5_ACYPI</name>
<sequence>MPNVRSPCQWKRRLLSSVVESQLLYAAPIWATQVSKIARTTANLIRPQREAALRVIRAYRSVSDEASLLLARMPPVDLMALERTRIRDWLAAALEPGTVRPSKAAIKREERQATLTLWQTRWESSRKDEWTRRAIPNVKRWMERTVVGVPSSYHMTQVLTNHGCFQY</sequence>
<dbReference type="EnsemblMetazoa" id="XM_008183695.1">
    <property type="protein sequence ID" value="XP_008181917.1"/>
    <property type="gene ID" value="LOC103309097"/>
</dbReference>
<dbReference type="OrthoDB" id="6625496at2759"/>
<evidence type="ECO:0000313" key="1">
    <source>
        <dbReference type="EnsemblMetazoa" id="XP_008181917.1"/>
    </source>
</evidence>
<dbReference type="GeneID" id="103309097"/>
<reference evidence="2" key="1">
    <citation type="submission" date="2010-06" db="EMBL/GenBank/DDBJ databases">
        <authorList>
            <person name="Jiang H."/>
            <person name="Abraham K."/>
            <person name="Ali S."/>
            <person name="Alsbrooks S.L."/>
            <person name="Anim B.N."/>
            <person name="Anosike U.S."/>
            <person name="Attaway T."/>
            <person name="Bandaranaike D.P."/>
            <person name="Battles P.K."/>
            <person name="Bell S.N."/>
            <person name="Bell A.V."/>
            <person name="Beltran B."/>
            <person name="Bickham C."/>
            <person name="Bustamante Y."/>
            <person name="Caleb T."/>
            <person name="Canada A."/>
            <person name="Cardenas V."/>
            <person name="Carter K."/>
            <person name="Chacko J."/>
            <person name="Chandrabose M.N."/>
            <person name="Chavez D."/>
            <person name="Chavez A."/>
            <person name="Chen L."/>
            <person name="Chu H.-S."/>
            <person name="Claassen K.J."/>
            <person name="Cockrell R."/>
            <person name="Collins M."/>
            <person name="Cooper J.A."/>
            <person name="Cree A."/>
            <person name="Curry S.M."/>
            <person name="Da Y."/>
            <person name="Dao M.D."/>
            <person name="Das B."/>
            <person name="Davila M.-L."/>
            <person name="Davy-Carroll L."/>
            <person name="Denson S."/>
            <person name="Dinh H."/>
            <person name="Ebong V.E."/>
            <person name="Edwards J.R."/>
            <person name="Egan A."/>
            <person name="El-Daye J."/>
            <person name="Escobedo L."/>
            <person name="Fernandez S."/>
            <person name="Fernando P.R."/>
            <person name="Flagg N."/>
            <person name="Forbes L.D."/>
            <person name="Fowler R.G."/>
            <person name="Fu Q."/>
            <person name="Gabisi R.A."/>
            <person name="Ganer J."/>
            <person name="Garbino Pronczuk A."/>
            <person name="Garcia R.M."/>
            <person name="Garner T."/>
            <person name="Garrett T.E."/>
            <person name="Gonzalez D.A."/>
            <person name="Hamid H."/>
            <person name="Hawkins E.S."/>
            <person name="Hirani K."/>
            <person name="Hogues M.E."/>
            <person name="Hollins B."/>
            <person name="Hsiao C.-H."/>
            <person name="Jabil R."/>
            <person name="James M.L."/>
            <person name="Jhangiani S.N."/>
            <person name="Johnson B."/>
            <person name="Johnson Q."/>
            <person name="Joshi V."/>
            <person name="Kalu J.B."/>
            <person name="Kam C."/>
            <person name="Kashfia A."/>
            <person name="Keebler J."/>
            <person name="Kisamo H."/>
            <person name="Kovar C.L."/>
            <person name="Lago L.A."/>
            <person name="Lai C.-Y."/>
            <person name="Laidlaw J."/>
            <person name="Lara F."/>
            <person name="Le T.-K."/>
            <person name="Lee S.L."/>
            <person name="Legall F.H."/>
            <person name="Lemon S.J."/>
            <person name="Lewis L.R."/>
            <person name="Li B."/>
            <person name="Liu Y."/>
            <person name="Liu Y.-S."/>
            <person name="Lopez J."/>
            <person name="Lozado R.J."/>
            <person name="Lu J."/>
            <person name="Madu R.C."/>
            <person name="Maheshwari M."/>
            <person name="Maheshwari R."/>
            <person name="Malloy K."/>
            <person name="Martinez E."/>
            <person name="Mathew T."/>
            <person name="Mercado I.C."/>
            <person name="Mercado C."/>
            <person name="Meyer B."/>
            <person name="Montgomery K."/>
            <person name="Morgan M.B."/>
            <person name="Munidasa M."/>
            <person name="Nazareth L.V."/>
            <person name="Nelson J."/>
            <person name="Ng B.M."/>
            <person name="Nguyen N.B."/>
            <person name="Nguyen P.Q."/>
            <person name="Nguyen T."/>
            <person name="Obregon M."/>
            <person name="Okwuonu G.O."/>
            <person name="Onwere C.G."/>
            <person name="Orozco G."/>
            <person name="Parra A."/>
            <person name="Patel S."/>
            <person name="Patil S."/>
            <person name="Perez A."/>
            <person name="Perez Y."/>
            <person name="Pham C."/>
            <person name="Primus E.L."/>
            <person name="Pu L.-L."/>
            <person name="Puazo M."/>
            <person name="Qin X."/>
            <person name="Quiroz J.B."/>
            <person name="Reese J."/>
            <person name="Richards S."/>
            <person name="Rives C.M."/>
            <person name="Robberts R."/>
            <person name="Ruiz S.J."/>
            <person name="Ruiz M.J."/>
            <person name="Santibanez J."/>
            <person name="Schneider B.W."/>
            <person name="Sisson I."/>
            <person name="Smith M."/>
            <person name="Sodergren E."/>
            <person name="Song X.-Z."/>
            <person name="Song B.B."/>
            <person name="Summersgill H."/>
            <person name="Thelus R."/>
            <person name="Thornton R.D."/>
            <person name="Trejos Z.Y."/>
            <person name="Usmani K."/>
            <person name="Vattathil S."/>
            <person name="Villasana D."/>
            <person name="Walker D.L."/>
            <person name="Wang S."/>
            <person name="Wang K."/>
            <person name="White C.S."/>
            <person name="Williams A.C."/>
            <person name="Williamson J."/>
            <person name="Wilson K."/>
            <person name="Woghiren I.O."/>
            <person name="Woodworth J.R."/>
            <person name="Worley K.C."/>
            <person name="Wright R.A."/>
            <person name="Wu W."/>
            <person name="Young L."/>
            <person name="Zhang L."/>
            <person name="Zhang J."/>
            <person name="Zhu Y."/>
            <person name="Muzny D.M."/>
            <person name="Weinstock G."/>
            <person name="Gibbs R.A."/>
        </authorList>
    </citation>
    <scope>NUCLEOTIDE SEQUENCE [LARGE SCALE GENOMIC DNA]</scope>
    <source>
        <strain evidence="2">LSR1</strain>
    </source>
</reference>
<accession>A0A8R2B4Y5</accession>
<reference evidence="1" key="2">
    <citation type="submission" date="2022-06" db="UniProtKB">
        <authorList>
            <consortium name="EnsemblMetazoa"/>
        </authorList>
    </citation>
    <scope>IDENTIFICATION</scope>
</reference>